<evidence type="ECO:0000313" key="1">
    <source>
        <dbReference type="EMBL" id="SDW90909.1"/>
    </source>
</evidence>
<organism evidence="1 2">
    <name type="scientific">Flagellimonas zhangzhouensis</name>
    <dbReference type="NCBI Taxonomy" id="1073328"/>
    <lineage>
        <taxon>Bacteria</taxon>
        <taxon>Pseudomonadati</taxon>
        <taxon>Bacteroidota</taxon>
        <taxon>Flavobacteriia</taxon>
        <taxon>Flavobacteriales</taxon>
        <taxon>Flavobacteriaceae</taxon>
        <taxon>Flagellimonas</taxon>
    </lineage>
</organism>
<evidence type="ECO:0000313" key="2">
    <source>
        <dbReference type="Proteomes" id="UP000199592"/>
    </source>
</evidence>
<proteinExistence type="predicted"/>
<dbReference type="Proteomes" id="UP000199592">
    <property type="component" value="Unassembled WGS sequence"/>
</dbReference>
<gene>
    <name evidence="1" type="ORF">SAMN04487892_2722</name>
</gene>
<keyword evidence="2" id="KW-1185">Reference proteome</keyword>
<accession>A0A1H2XF77</accession>
<dbReference type="EMBL" id="FNMY01000003">
    <property type="protein sequence ID" value="SDW90909.1"/>
    <property type="molecule type" value="Genomic_DNA"/>
</dbReference>
<reference evidence="2" key="1">
    <citation type="submission" date="2016-10" db="EMBL/GenBank/DDBJ databases">
        <authorList>
            <person name="Varghese N."/>
            <person name="Submissions S."/>
        </authorList>
    </citation>
    <scope>NUCLEOTIDE SEQUENCE [LARGE SCALE GENOMIC DNA]</scope>
    <source>
        <strain evidence="2">DSM 25030</strain>
    </source>
</reference>
<protein>
    <recommendedName>
        <fullName evidence="3">Na(+)-translocating NADH-quinone reductase subunit F</fullName>
    </recommendedName>
</protein>
<sequence length="146" mass="16925">MNPNLEHCREVFIKPTDALKASVFFIAMSRPLTEQELHNLAMNIVGRELEADGFEFMAINSKLKKNPQYVCLKEKIMHFIVVRNVEFPLDPREYDEELMYTVKEHAIKFEAKTYFAGVGLANASDRTLPVHLDEEYIVDYQGLIEI</sequence>
<dbReference type="STRING" id="1073328.SAMN05216294_1343"/>
<name>A0A1H2XF77_9FLAO</name>
<evidence type="ECO:0008006" key="3">
    <source>
        <dbReference type="Google" id="ProtNLM"/>
    </source>
</evidence>
<dbReference type="AlphaFoldDB" id="A0A1H2XF77"/>